<evidence type="ECO:0000313" key="4">
    <source>
        <dbReference type="EMBL" id="MBK1726220.1"/>
    </source>
</evidence>
<dbReference type="CDD" id="cd01942">
    <property type="entry name" value="ribokinase_group_A"/>
    <property type="match status" value="1"/>
</dbReference>
<dbReference type="PANTHER" id="PTHR10584:SF166">
    <property type="entry name" value="RIBOKINASE"/>
    <property type="match status" value="1"/>
</dbReference>
<accession>A0ABS1E638</accession>
<evidence type="ECO:0000259" key="3">
    <source>
        <dbReference type="Pfam" id="PF00294"/>
    </source>
</evidence>
<proteinExistence type="predicted"/>
<evidence type="ECO:0000256" key="1">
    <source>
        <dbReference type="ARBA" id="ARBA00022679"/>
    </source>
</evidence>
<dbReference type="GO" id="GO:0016301">
    <property type="term" value="F:kinase activity"/>
    <property type="evidence" value="ECO:0007669"/>
    <property type="project" value="UniProtKB-KW"/>
</dbReference>
<evidence type="ECO:0000313" key="5">
    <source>
        <dbReference type="Proteomes" id="UP000738126"/>
    </source>
</evidence>
<dbReference type="Gene3D" id="3.40.1190.20">
    <property type="match status" value="1"/>
</dbReference>
<dbReference type="Proteomes" id="UP000738126">
    <property type="component" value="Unassembled WGS sequence"/>
</dbReference>
<protein>
    <submittedName>
        <fullName evidence="4">Carbohydrate kinase family protein</fullName>
    </submittedName>
</protein>
<dbReference type="RefSeq" id="WP_200257090.1">
    <property type="nucleotide sequence ID" value="NZ_NRSH01000029.1"/>
</dbReference>
<organism evidence="4 5">
    <name type="scientific">Halorhodospira neutriphila</name>
    <dbReference type="NCBI Taxonomy" id="168379"/>
    <lineage>
        <taxon>Bacteria</taxon>
        <taxon>Pseudomonadati</taxon>
        <taxon>Pseudomonadota</taxon>
        <taxon>Gammaproteobacteria</taxon>
        <taxon>Chromatiales</taxon>
        <taxon>Ectothiorhodospiraceae</taxon>
        <taxon>Halorhodospira</taxon>
    </lineage>
</organism>
<dbReference type="InterPro" id="IPR002173">
    <property type="entry name" value="Carboh/pur_kinase_PfkB_CS"/>
</dbReference>
<dbReference type="SUPFAM" id="SSF53613">
    <property type="entry name" value="Ribokinase-like"/>
    <property type="match status" value="1"/>
</dbReference>
<keyword evidence="5" id="KW-1185">Reference proteome</keyword>
<dbReference type="PANTHER" id="PTHR10584">
    <property type="entry name" value="SUGAR KINASE"/>
    <property type="match status" value="1"/>
</dbReference>
<dbReference type="Pfam" id="PF00294">
    <property type="entry name" value="PfkB"/>
    <property type="match status" value="1"/>
</dbReference>
<sequence length="317" mass="34456">MSAIISGSIAFDTIMVFHDRFRNHILPEQVHILNVSFLVPELRREYGGCAGNIAYNLKLLGEEPLPLSTVGADIGSYDDWMTSHGIEKRYIRTINEHYTAQAYITTDMDDNQITAFHPGAMGEAHQVDVPADAGAKVGVVAPNGPDGMVKHARQFAEAGIPFIFDPGQAMPAFDGDQLREFIEKATWVAVNDYESQLLTERTGLELADIAERVDALIVTRGGEGSLIYAGSRDPIRIPAAKISQVADPTGCGDAFRAGLLFGLLRDIDWETTGRIASLMGAIKVEQSGTQNHTFTGEAFKARYQSAFGRSLELPIGA</sequence>
<dbReference type="InterPro" id="IPR029056">
    <property type="entry name" value="Ribokinase-like"/>
</dbReference>
<keyword evidence="2 4" id="KW-0418">Kinase</keyword>
<keyword evidence="1" id="KW-0808">Transferase</keyword>
<reference evidence="4 5" key="1">
    <citation type="journal article" date="2020" name="Microorganisms">
        <title>Osmotic Adaptation and Compatible Solute Biosynthesis of Phototrophic Bacteria as Revealed from Genome Analyses.</title>
        <authorList>
            <person name="Imhoff J.F."/>
            <person name="Rahn T."/>
            <person name="Kunzel S."/>
            <person name="Keller A."/>
            <person name="Neulinger S.C."/>
        </authorList>
    </citation>
    <scope>NUCLEOTIDE SEQUENCE [LARGE SCALE GENOMIC DNA]</scope>
    <source>
        <strain evidence="4 5">DSM 15116</strain>
    </source>
</reference>
<comment type="caution">
    <text evidence="4">The sequence shown here is derived from an EMBL/GenBank/DDBJ whole genome shotgun (WGS) entry which is preliminary data.</text>
</comment>
<name>A0ABS1E638_9GAMM</name>
<feature type="domain" description="Carbohydrate kinase PfkB" evidence="3">
    <location>
        <begin position="35"/>
        <end position="291"/>
    </location>
</feature>
<dbReference type="PROSITE" id="PS00583">
    <property type="entry name" value="PFKB_KINASES_1"/>
    <property type="match status" value="1"/>
</dbReference>
<evidence type="ECO:0000256" key="2">
    <source>
        <dbReference type="ARBA" id="ARBA00022777"/>
    </source>
</evidence>
<gene>
    <name evidence="4" type="ORF">CKO13_04105</name>
</gene>
<dbReference type="InterPro" id="IPR011611">
    <property type="entry name" value="PfkB_dom"/>
</dbReference>
<dbReference type="EMBL" id="NRSH01000029">
    <property type="protein sequence ID" value="MBK1726220.1"/>
    <property type="molecule type" value="Genomic_DNA"/>
</dbReference>